<evidence type="ECO:0000313" key="5">
    <source>
        <dbReference type="Proteomes" id="UP000292052"/>
    </source>
</evidence>
<dbReference type="EMBL" id="QDEB01060069">
    <property type="protein sequence ID" value="RZC36659.1"/>
    <property type="molecule type" value="Genomic_DNA"/>
</dbReference>
<comment type="caution">
    <text evidence="4">The sequence shown here is derived from an EMBL/GenBank/DDBJ whole genome shotgun (WGS) entry which is preliminary data.</text>
</comment>
<keyword evidence="5" id="KW-1185">Reference proteome</keyword>
<sequence length="120" mass="13173">RVHITRATLHQLGDRFQVEPGDGISRESYLSDHKIETFLIVPPKKPETEAQNGNIKPPLSILSERHNSIGDAGMHGMATPGGPPTRSRPSSKMTKYVECWGADKPFANIAESTLAKNIEL</sequence>
<dbReference type="STRING" id="1661398.A0A482VW33"/>
<dbReference type="PANTHER" id="PTHR45627:SF12">
    <property type="entry name" value="ADENYLATE CYCLASE TYPE 2"/>
    <property type="match status" value="1"/>
</dbReference>
<dbReference type="GO" id="GO:0004016">
    <property type="term" value="F:adenylate cyclase activity"/>
    <property type="evidence" value="ECO:0007669"/>
    <property type="project" value="TreeGrafter"/>
</dbReference>
<feature type="region of interest" description="Disordered" evidence="3">
    <location>
        <begin position="42"/>
        <end position="61"/>
    </location>
</feature>
<evidence type="ECO:0000313" key="4">
    <source>
        <dbReference type="EMBL" id="RZC36659.1"/>
    </source>
</evidence>
<feature type="non-terminal residue" evidence="4">
    <location>
        <position position="1"/>
    </location>
</feature>
<dbReference type="Proteomes" id="UP000292052">
    <property type="component" value="Unassembled WGS sequence"/>
</dbReference>
<organism evidence="4 5">
    <name type="scientific">Asbolus verrucosus</name>
    <name type="common">Desert ironclad beetle</name>
    <dbReference type="NCBI Taxonomy" id="1661398"/>
    <lineage>
        <taxon>Eukaryota</taxon>
        <taxon>Metazoa</taxon>
        <taxon>Ecdysozoa</taxon>
        <taxon>Arthropoda</taxon>
        <taxon>Hexapoda</taxon>
        <taxon>Insecta</taxon>
        <taxon>Pterygota</taxon>
        <taxon>Neoptera</taxon>
        <taxon>Endopterygota</taxon>
        <taxon>Coleoptera</taxon>
        <taxon>Polyphaga</taxon>
        <taxon>Cucujiformia</taxon>
        <taxon>Tenebrionidae</taxon>
        <taxon>Pimeliinae</taxon>
        <taxon>Asbolus</taxon>
    </lineage>
</organism>
<protein>
    <submittedName>
        <fullName evidence="4">Uncharacterized protein</fullName>
    </submittedName>
</protein>
<accession>A0A482VW33</accession>
<dbReference type="PANTHER" id="PTHR45627">
    <property type="entry name" value="ADENYLATE CYCLASE TYPE 1"/>
    <property type="match status" value="1"/>
</dbReference>
<dbReference type="AlphaFoldDB" id="A0A482VW33"/>
<dbReference type="GO" id="GO:0007189">
    <property type="term" value="P:adenylate cyclase-activating G protein-coupled receptor signaling pathway"/>
    <property type="evidence" value="ECO:0007669"/>
    <property type="project" value="TreeGrafter"/>
</dbReference>
<dbReference type="GO" id="GO:0005886">
    <property type="term" value="C:plasma membrane"/>
    <property type="evidence" value="ECO:0007669"/>
    <property type="project" value="TreeGrafter"/>
</dbReference>
<dbReference type="OrthoDB" id="2107370at2759"/>
<keyword evidence="1" id="KW-0547">Nucleotide-binding</keyword>
<name>A0A482VW33_ASBVE</name>
<dbReference type="GO" id="GO:0006171">
    <property type="term" value="P:cAMP biosynthetic process"/>
    <property type="evidence" value="ECO:0007669"/>
    <property type="project" value="TreeGrafter"/>
</dbReference>
<dbReference type="GO" id="GO:0000166">
    <property type="term" value="F:nucleotide binding"/>
    <property type="evidence" value="ECO:0007669"/>
    <property type="project" value="UniProtKB-KW"/>
</dbReference>
<gene>
    <name evidence="4" type="ORF">BDFB_007946</name>
</gene>
<proteinExistence type="predicted"/>
<evidence type="ECO:0000256" key="3">
    <source>
        <dbReference type="SAM" id="MobiDB-lite"/>
    </source>
</evidence>
<keyword evidence="2" id="KW-0456">Lyase</keyword>
<feature type="non-terminal residue" evidence="4">
    <location>
        <position position="120"/>
    </location>
</feature>
<evidence type="ECO:0000256" key="1">
    <source>
        <dbReference type="ARBA" id="ARBA00022741"/>
    </source>
</evidence>
<dbReference type="GO" id="GO:0007193">
    <property type="term" value="P:adenylate cyclase-inhibiting G protein-coupled receptor signaling pathway"/>
    <property type="evidence" value="ECO:0007669"/>
    <property type="project" value="TreeGrafter"/>
</dbReference>
<feature type="region of interest" description="Disordered" evidence="3">
    <location>
        <begin position="69"/>
        <end position="92"/>
    </location>
</feature>
<evidence type="ECO:0000256" key="2">
    <source>
        <dbReference type="ARBA" id="ARBA00023239"/>
    </source>
</evidence>
<reference evidence="4 5" key="1">
    <citation type="submission" date="2017-03" db="EMBL/GenBank/DDBJ databases">
        <title>Genome of the blue death feigning beetle - Asbolus verrucosus.</title>
        <authorList>
            <person name="Rider S.D."/>
        </authorList>
    </citation>
    <scope>NUCLEOTIDE SEQUENCE [LARGE SCALE GENOMIC DNA]</scope>
    <source>
        <strain evidence="4">Butters</strain>
        <tissue evidence="4">Head and leg muscle</tissue>
    </source>
</reference>